<dbReference type="SUPFAM" id="SSF52833">
    <property type="entry name" value="Thioredoxin-like"/>
    <property type="match status" value="1"/>
</dbReference>
<dbReference type="eggNOG" id="COG0526">
    <property type="taxonomic scope" value="Bacteria"/>
</dbReference>
<evidence type="ECO:0000256" key="2">
    <source>
        <dbReference type="SAM" id="SignalP"/>
    </source>
</evidence>
<sequence>MKNLLLLVALAFSANIFAQSNLTLKPERPKAGETVHFSYLPGGDLEGTDKTPTAYVLKIGSGGPQMEDIPLKKEKDQFVGSVSTDTSLNLLVFGFNIDDKIDNNADSGYLVPVYHADSLRPEAYSNLAYFYDNIGERKFGVKRNAQKVMYYYKKEMELYPDKRNDVIRSYLFALMRSDKEKGNTAIQSEIEKALSSGLKTASDYSKVSSLYSMLRLPQQMAFFTNLKKEKFPDEKLTSQDYYEKFNAAANLTDRETIVKDVIKATNPPSFDGFLAMMQGQILIGYAYKKDWDNFKRYASETKAPSAKMNAYNEAAWKLQGDSADLPFAAELSKQAVAYAKAELKNPKEPKPKMSLNKEWLEQRQNRYSQFADTYAMVLYKSGKYKEGYSYAKDAALTNAKGQNKNYNNTYALLAEKALPVKKYQPELEQFVKEGKASDAIKKILKRAYTTQHASADGYDQYLATLEQGAKLKMIEKLKKEKLNDPAPKFALNDLSGNKVNIEDLKGKTVIVDFWATWCGPCKASFPSMNKMVGKYKDNPDVKFLFVDTWENVDDKQKNAADFITKMKYDFHVLLDNDSKVVTQFNVPGIPTKFVIGKDGNIKFKAVGFEGDQLLEQELEAMIGLAN</sequence>
<feature type="chain" id="PRO_5004789037" evidence="2">
    <location>
        <begin position="19"/>
        <end position="626"/>
    </location>
</feature>
<feature type="domain" description="Thioredoxin" evidence="3">
    <location>
        <begin position="480"/>
        <end position="626"/>
    </location>
</feature>
<dbReference type="PANTHER" id="PTHR42852">
    <property type="entry name" value="THIOL:DISULFIDE INTERCHANGE PROTEIN DSBE"/>
    <property type="match status" value="1"/>
</dbReference>
<evidence type="ECO:0000259" key="3">
    <source>
        <dbReference type="PROSITE" id="PS51352"/>
    </source>
</evidence>
<feature type="signal peptide" evidence="2">
    <location>
        <begin position="1"/>
        <end position="18"/>
    </location>
</feature>
<accession>W0F088</accession>
<dbReference type="STRING" id="929713.NIASO_08790"/>
<dbReference type="OrthoDB" id="634996at2"/>
<dbReference type="KEGG" id="nso:NIASO_08790"/>
<keyword evidence="1" id="KW-0676">Redox-active center</keyword>
<keyword evidence="2" id="KW-0732">Signal</keyword>
<dbReference type="InterPro" id="IPR050553">
    <property type="entry name" value="Thioredoxin_ResA/DsbE_sf"/>
</dbReference>
<dbReference type="PROSITE" id="PS51352">
    <property type="entry name" value="THIOREDOXIN_2"/>
    <property type="match status" value="1"/>
</dbReference>
<dbReference type="CDD" id="cd02966">
    <property type="entry name" value="TlpA_like_family"/>
    <property type="match status" value="1"/>
</dbReference>
<evidence type="ECO:0000313" key="5">
    <source>
        <dbReference type="Proteomes" id="UP000003586"/>
    </source>
</evidence>
<dbReference type="RefSeq" id="WP_008584502.1">
    <property type="nucleotide sequence ID" value="NZ_CP007035.1"/>
</dbReference>
<dbReference type="Proteomes" id="UP000003586">
    <property type="component" value="Chromosome"/>
</dbReference>
<dbReference type="PANTHER" id="PTHR42852:SF13">
    <property type="entry name" value="PROTEIN DIPZ"/>
    <property type="match status" value="1"/>
</dbReference>
<dbReference type="GO" id="GO:0016209">
    <property type="term" value="F:antioxidant activity"/>
    <property type="evidence" value="ECO:0007669"/>
    <property type="project" value="InterPro"/>
</dbReference>
<evidence type="ECO:0000313" key="4">
    <source>
        <dbReference type="EMBL" id="AHF15233.1"/>
    </source>
</evidence>
<dbReference type="EMBL" id="CP007035">
    <property type="protein sequence ID" value="AHF15233.1"/>
    <property type="molecule type" value="Genomic_DNA"/>
</dbReference>
<name>W0F088_9BACT</name>
<dbReference type="InterPro" id="IPR000866">
    <property type="entry name" value="AhpC/TSA"/>
</dbReference>
<dbReference type="HOGENOM" id="CLU_028105_0_0_10"/>
<proteinExistence type="predicted"/>
<protein>
    <submittedName>
        <fullName evidence="4">Redoxin</fullName>
    </submittedName>
</protein>
<organism evidence="4 5">
    <name type="scientific">Niabella soli DSM 19437</name>
    <dbReference type="NCBI Taxonomy" id="929713"/>
    <lineage>
        <taxon>Bacteria</taxon>
        <taxon>Pseudomonadati</taxon>
        <taxon>Bacteroidota</taxon>
        <taxon>Chitinophagia</taxon>
        <taxon>Chitinophagales</taxon>
        <taxon>Chitinophagaceae</taxon>
        <taxon>Niabella</taxon>
    </lineage>
</organism>
<dbReference type="Gene3D" id="3.40.30.10">
    <property type="entry name" value="Glutaredoxin"/>
    <property type="match status" value="1"/>
</dbReference>
<gene>
    <name evidence="4" type="ORF">NIASO_08790</name>
</gene>
<dbReference type="AlphaFoldDB" id="W0F088"/>
<reference evidence="4 5" key="1">
    <citation type="submission" date="2013-12" db="EMBL/GenBank/DDBJ databases">
        <authorList>
            <consortium name="DOE Joint Genome Institute"/>
            <person name="Eisen J."/>
            <person name="Huntemann M."/>
            <person name="Han J."/>
            <person name="Chen A."/>
            <person name="Kyrpides N."/>
            <person name="Mavromatis K."/>
            <person name="Markowitz V."/>
            <person name="Palaniappan K."/>
            <person name="Ivanova N."/>
            <person name="Schaumberg A."/>
            <person name="Pati A."/>
            <person name="Liolios K."/>
            <person name="Nordberg H.P."/>
            <person name="Cantor M.N."/>
            <person name="Hua S.X."/>
            <person name="Woyke T."/>
        </authorList>
    </citation>
    <scope>NUCLEOTIDE SEQUENCE [LARGE SCALE GENOMIC DNA]</scope>
    <source>
        <strain evidence="5">DSM 19437</strain>
    </source>
</reference>
<dbReference type="Pfam" id="PF00578">
    <property type="entry name" value="AhpC-TSA"/>
    <property type="match status" value="1"/>
</dbReference>
<dbReference type="PROSITE" id="PS00194">
    <property type="entry name" value="THIOREDOXIN_1"/>
    <property type="match status" value="1"/>
</dbReference>
<dbReference type="InterPro" id="IPR017937">
    <property type="entry name" value="Thioredoxin_CS"/>
</dbReference>
<dbReference type="GO" id="GO:0016491">
    <property type="term" value="F:oxidoreductase activity"/>
    <property type="evidence" value="ECO:0007669"/>
    <property type="project" value="InterPro"/>
</dbReference>
<dbReference type="InterPro" id="IPR036249">
    <property type="entry name" value="Thioredoxin-like_sf"/>
</dbReference>
<evidence type="ECO:0000256" key="1">
    <source>
        <dbReference type="ARBA" id="ARBA00023284"/>
    </source>
</evidence>
<keyword evidence="5" id="KW-1185">Reference proteome</keyword>
<dbReference type="InterPro" id="IPR013766">
    <property type="entry name" value="Thioredoxin_domain"/>
</dbReference>